<protein>
    <submittedName>
        <fullName evidence="1">Uncharacterized protein</fullName>
    </submittedName>
</protein>
<dbReference type="STRING" id="610130.Closa_2739"/>
<keyword evidence="2" id="KW-1185">Reference proteome</keyword>
<organism evidence="1 2">
    <name type="scientific">Lacrimispora saccharolytica (strain ATCC 35040 / DSM 2544 / NRCC 2533 / WM1)</name>
    <name type="common">Clostridium saccharolyticum</name>
    <dbReference type="NCBI Taxonomy" id="610130"/>
    <lineage>
        <taxon>Bacteria</taxon>
        <taxon>Bacillati</taxon>
        <taxon>Bacillota</taxon>
        <taxon>Clostridia</taxon>
        <taxon>Lachnospirales</taxon>
        <taxon>Lachnospiraceae</taxon>
        <taxon>Lacrimispora</taxon>
    </lineage>
</organism>
<dbReference type="EMBL" id="CP002109">
    <property type="protein sequence ID" value="ADL05284.1"/>
    <property type="molecule type" value="Genomic_DNA"/>
</dbReference>
<dbReference type="AlphaFoldDB" id="D9R5V1"/>
<evidence type="ECO:0000313" key="2">
    <source>
        <dbReference type="Proteomes" id="UP000001662"/>
    </source>
</evidence>
<gene>
    <name evidence="1" type="ordered locus">Closa_2739</name>
</gene>
<dbReference type="RefSeq" id="WP_013273368.1">
    <property type="nucleotide sequence ID" value="NC_014376.1"/>
</dbReference>
<dbReference type="Pfam" id="PF18941">
    <property type="entry name" value="DUF5688"/>
    <property type="match status" value="1"/>
</dbReference>
<proteinExistence type="predicted"/>
<dbReference type="InterPro" id="IPR043743">
    <property type="entry name" value="DUF5688"/>
</dbReference>
<reference evidence="1" key="1">
    <citation type="submission" date="2010-07" db="EMBL/GenBank/DDBJ databases">
        <title>Complete sequence of Clostridium saccharolyticum WM1.</title>
        <authorList>
            <consortium name="US DOE Joint Genome Institute"/>
            <person name="Lucas S."/>
            <person name="Copeland A."/>
            <person name="Lapidus A."/>
            <person name="Cheng J.-F."/>
            <person name="Bruce D."/>
            <person name="Goodwin L."/>
            <person name="Pitluck S."/>
            <person name="Chertkov O."/>
            <person name="Detter J.C."/>
            <person name="Han C."/>
            <person name="Tapia R."/>
            <person name="Land M."/>
            <person name="Hauser L."/>
            <person name="Chang Y.-J."/>
            <person name="Jeffries C."/>
            <person name="Kyrpides N."/>
            <person name="Ivanova N."/>
            <person name="Mikhailova N."/>
            <person name="Mouttaki H."/>
            <person name="Lin L."/>
            <person name="Zhou J."/>
            <person name="Hemme C.L."/>
            <person name="Woyke T."/>
        </authorList>
    </citation>
    <scope>NUCLEOTIDE SEQUENCE [LARGE SCALE GENOMIC DNA]</scope>
    <source>
        <strain evidence="1">WM1</strain>
    </source>
</reference>
<accession>D9R5V1</accession>
<sequence>MNFIEYAESVRENILDYLPQEYQDTEVHINKVNKNNGLELTAISLRGKENISPNIYLEPFFQKYQDGMTLEESLKSISGVYQREMNRIPVFPIEGFTYDNIKDKLYVTLVNAEKNEKMLEDLPHKNYEDLASVYRIQVMVSPDNRGSIAIHNSHLKMFGVDIDTLHEQAMTNMKQMLPYFFESLNEILAEMMGGLPEEFMVLGAEISPMWVLSNSEKMQGASYMLDDTVLQDISDRIGGNLIILPSSVHECIILREDENMNKSGTAGELSKR</sequence>
<evidence type="ECO:0000313" key="1">
    <source>
        <dbReference type="EMBL" id="ADL05284.1"/>
    </source>
</evidence>
<name>D9R5V1_LACSW</name>
<dbReference type="HOGENOM" id="CLU_054014_0_0_9"/>
<dbReference type="PaxDb" id="610130-Closa_2739"/>
<dbReference type="KEGG" id="csh:Closa_2739"/>
<dbReference type="eggNOG" id="ENOG502Z8J4">
    <property type="taxonomic scope" value="Bacteria"/>
</dbReference>
<dbReference type="Proteomes" id="UP000001662">
    <property type="component" value="Chromosome"/>
</dbReference>